<dbReference type="GO" id="GO:0030139">
    <property type="term" value="C:endocytic vesicle"/>
    <property type="evidence" value="ECO:0007669"/>
    <property type="project" value="TreeGrafter"/>
</dbReference>
<keyword evidence="6" id="KW-1185">Reference proteome</keyword>
<accession>A0AA35WEL9</accession>
<dbReference type="SMART" id="SM00054">
    <property type="entry name" value="EFh"/>
    <property type="match status" value="1"/>
</dbReference>
<dbReference type="CDD" id="cd00051">
    <property type="entry name" value="EFh"/>
    <property type="match status" value="1"/>
</dbReference>
<dbReference type="InterPro" id="IPR051977">
    <property type="entry name" value="Rab11-interacting_regulator"/>
</dbReference>
<feature type="region of interest" description="Disordered" evidence="3">
    <location>
        <begin position="193"/>
        <end position="248"/>
    </location>
</feature>
<dbReference type="PANTHER" id="PTHR15726">
    <property type="entry name" value="RAB11-FAMILY INTERACTING PROTEIN"/>
    <property type="match status" value="1"/>
</dbReference>
<feature type="compositionally biased region" description="Low complexity" evidence="3">
    <location>
        <begin position="144"/>
        <end position="156"/>
    </location>
</feature>
<dbReference type="Gene3D" id="1.10.238.10">
    <property type="entry name" value="EF-hand"/>
    <property type="match status" value="1"/>
</dbReference>
<dbReference type="InterPro" id="IPR011992">
    <property type="entry name" value="EF-hand-dom_pair"/>
</dbReference>
<evidence type="ECO:0000256" key="3">
    <source>
        <dbReference type="SAM" id="MobiDB-lite"/>
    </source>
</evidence>
<feature type="compositionally biased region" description="Basic and acidic residues" evidence="3">
    <location>
        <begin position="30"/>
        <end position="52"/>
    </location>
</feature>
<feature type="coiled-coil region" evidence="2">
    <location>
        <begin position="276"/>
        <end position="385"/>
    </location>
</feature>
<evidence type="ECO:0000256" key="2">
    <source>
        <dbReference type="SAM" id="Coils"/>
    </source>
</evidence>
<evidence type="ECO:0000313" key="6">
    <source>
        <dbReference type="Proteomes" id="UP001174909"/>
    </source>
</evidence>
<evidence type="ECO:0000259" key="4">
    <source>
        <dbReference type="PROSITE" id="PS50222"/>
    </source>
</evidence>
<evidence type="ECO:0000256" key="1">
    <source>
        <dbReference type="ARBA" id="ARBA00022837"/>
    </source>
</evidence>
<keyword evidence="2" id="KW-0175">Coiled coil</keyword>
<dbReference type="GO" id="GO:0032154">
    <property type="term" value="C:cleavage furrow"/>
    <property type="evidence" value="ECO:0007669"/>
    <property type="project" value="TreeGrafter"/>
</dbReference>
<gene>
    <name evidence="5" type="ORF">GBAR_LOCUS7524</name>
</gene>
<dbReference type="AlphaFoldDB" id="A0AA35WEL9"/>
<sequence length="385" mass="43554">MEDGKFSCRRAFDRELAHLRMRIVHGLERNHDVKKEDGTRRSLPPHNREPGRALEGMADPCRGVTEEEEEEEEDSLEQLRFVFNLCDRDRDGVISVDEFRQIGRDHFDKTKPMEVLIQQIDPMGTGRVTFSMFRAGIETFLTSRSARSRSTSQGSSNIDLPSSPTECSSMLEEAFGSDSLVHPLFPSSHSLIPNGYHTDSSPPSCDLTSLSGDGEDDAGTPLHSSPLPLRRQSLPAGSAVRDIPGGFGRLRAGRHSQLAIPVSPALSRSKCSTPAEQEAEEMVSQLSDQLDDLSSKLEYLEEDQRSSLGARERLRREKEALQERMEECDERIRSTEQLSQRILQENDDRHAVSINRLRRESQAQLDDLSSQLQTRKEEIERYRLH</sequence>
<feature type="compositionally biased region" description="Polar residues" evidence="3">
    <location>
        <begin position="193"/>
        <end position="211"/>
    </location>
</feature>
<dbReference type="Proteomes" id="UP001174909">
    <property type="component" value="Unassembled WGS sequence"/>
</dbReference>
<organism evidence="5 6">
    <name type="scientific">Geodia barretti</name>
    <name type="common">Barrett's horny sponge</name>
    <dbReference type="NCBI Taxonomy" id="519541"/>
    <lineage>
        <taxon>Eukaryota</taxon>
        <taxon>Metazoa</taxon>
        <taxon>Porifera</taxon>
        <taxon>Demospongiae</taxon>
        <taxon>Heteroscleromorpha</taxon>
        <taxon>Tetractinellida</taxon>
        <taxon>Astrophorina</taxon>
        <taxon>Geodiidae</taxon>
        <taxon>Geodia</taxon>
    </lineage>
</organism>
<dbReference type="InterPro" id="IPR018247">
    <property type="entry name" value="EF_Hand_1_Ca_BS"/>
</dbReference>
<evidence type="ECO:0000313" key="5">
    <source>
        <dbReference type="EMBL" id="CAI8011725.1"/>
    </source>
</evidence>
<feature type="region of interest" description="Disordered" evidence="3">
    <location>
        <begin position="144"/>
        <end position="167"/>
    </location>
</feature>
<dbReference type="EMBL" id="CASHTH010001118">
    <property type="protein sequence ID" value="CAI8011725.1"/>
    <property type="molecule type" value="Genomic_DNA"/>
</dbReference>
<keyword evidence="1" id="KW-0106">Calcium</keyword>
<comment type="caution">
    <text evidence="5">The sequence shown here is derived from an EMBL/GenBank/DDBJ whole genome shotgun (WGS) entry which is preliminary data.</text>
</comment>
<feature type="compositionally biased region" description="Polar residues" evidence="3">
    <location>
        <begin position="157"/>
        <end position="167"/>
    </location>
</feature>
<protein>
    <recommendedName>
        <fullName evidence="4">EF-hand domain-containing protein</fullName>
    </recommendedName>
</protein>
<dbReference type="GO" id="GO:0032456">
    <property type="term" value="P:endocytic recycling"/>
    <property type="evidence" value="ECO:0007669"/>
    <property type="project" value="TreeGrafter"/>
</dbReference>
<dbReference type="GO" id="GO:0005509">
    <property type="term" value="F:calcium ion binding"/>
    <property type="evidence" value="ECO:0007669"/>
    <property type="project" value="InterPro"/>
</dbReference>
<reference evidence="5" key="1">
    <citation type="submission" date="2023-03" db="EMBL/GenBank/DDBJ databases">
        <authorList>
            <person name="Steffen K."/>
            <person name="Cardenas P."/>
        </authorList>
    </citation>
    <scope>NUCLEOTIDE SEQUENCE</scope>
</reference>
<feature type="region of interest" description="Disordered" evidence="3">
    <location>
        <begin position="30"/>
        <end position="58"/>
    </location>
</feature>
<dbReference type="Pfam" id="PF13499">
    <property type="entry name" value="EF-hand_7"/>
    <property type="match status" value="1"/>
</dbReference>
<proteinExistence type="predicted"/>
<dbReference type="SUPFAM" id="SSF47473">
    <property type="entry name" value="EF-hand"/>
    <property type="match status" value="1"/>
</dbReference>
<dbReference type="GO" id="GO:0032465">
    <property type="term" value="P:regulation of cytokinesis"/>
    <property type="evidence" value="ECO:0007669"/>
    <property type="project" value="TreeGrafter"/>
</dbReference>
<feature type="domain" description="EF-hand" evidence="4">
    <location>
        <begin position="74"/>
        <end position="109"/>
    </location>
</feature>
<dbReference type="GO" id="GO:0055038">
    <property type="term" value="C:recycling endosome membrane"/>
    <property type="evidence" value="ECO:0007669"/>
    <property type="project" value="TreeGrafter"/>
</dbReference>
<dbReference type="InterPro" id="IPR002048">
    <property type="entry name" value="EF_hand_dom"/>
</dbReference>
<dbReference type="GO" id="GO:0030496">
    <property type="term" value="C:midbody"/>
    <property type="evidence" value="ECO:0007669"/>
    <property type="project" value="TreeGrafter"/>
</dbReference>
<dbReference type="PANTHER" id="PTHR15726:SF7">
    <property type="entry name" value="NUCLEAR FALLOUT, ISOFORM J"/>
    <property type="match status" value="1"/>
</dbReference>
<dbReference type="PROSITE" id="PS00018">
    <property type="entry name" value="EF_HAND_1"/>
    <property type="match status" value="1"/>
</dbReference>
<name>A0AA35WEL9_GEOBA</name>
<dbReference type="PROSITE" id="PS50222">
    <property type="entry name" value="EF_HAND_2"/>
    <property type="match status" value="1"/>
</dbReference>